<dbReference type="SUPFAM" id="SSF161008">
    <property type="entry name" value="Viral glycoprotein ectodomain-like"/>
    <property type="match status" value="1"/>
</dbReference>
<dbReference type="Pfam" id="PF24833">
    <property type="entry name" value="Rhabdo_glycop_CD"/>
    <property type="match status" value="1"/>
</dbReference>
<dbReference type="GO" id="GO:0055036">
    <property type="term" value="C:virion membrane"/>
    <property type="evidence" value="ECO:0007669"/>
    <property type="project" value="UniProtKB-SubCell"/>
</dbReference>
<evidence type="ECO:0000313" key="12">
    <source>
        <dbReference type="EMBL" id="AJR28582.1"/>
    </source>
</evidence>
<keyword evidence="3" id="KW-0732">Signal</keyword>
<evidence type="ECO:0000256" key="2">
    <source>
        <dbReference type="ARBA" id="ARBA00022692"/>
    </source>
</evidence>
<evidence type="ECO:0000256" key="5">
    <source>
        <dbReference type="ARBA" id="ARBA00022879"/>
    </source>
</evidence>
<evidence type="ECO:0000259" key="11">
    <source>
        <dbReference type="Pfam" id="PF24833"/>
    </source>
</evidence>
<evidence type="ECO:0000313" key="13">
    <source>
        <dbReference type="Proteomes" id="UP000204558"/>
    </source>
</evidence>
<accession>A0A0D3R288</accession>
<keyword evidence="8" id="KW-0325">Glycoprotein</keyword>
<dbReference type="GO" id="GO:0019031">
    <property type="term" value="C:viral envelope"/>
    <property type="evidence" value="ECO:0007669"/>
    <property type="project" value="UniProtKB-KW"/>
</dbReference>
<dbReference type="RefSeq" id="YP_009362216.1">
    <property type="nucleotide sequence ID" value="NC_034542.1"/>
</dbReference>
<dbReference type="Gene3D" id="2.30.29.130">
    <property type="match status" value="1"/>
</dbReference>
<evidence type="ECO:0000256" key="8">
    <source>
        <dbReference type="ARBA" id="ARBA00023180"/>
    </source>
</evidence>
<evidence type="ECO:0000256" key="4">
    <source>
        <dbReference type="ARBA" id="ARBA00022844"/>
    </source>
</evidence>
<keyword evidence="13" id="KW-1185">Reference proteome</keyword>
<sequence length="510" mass="58167">MKTSYGIILLICGVISPAFNYVFHYPLEKNIHWYPANHSSLRCPVRSARILDTPTGGITLQLPGNPSNHDIPGYSCHKTEWVSECVETWYWSTDVKEYIRSVPVTFEECQRALQDKSIGNEVSPFFTAPTCQWSNTVRKVNTFVIVHSKDAKLDPYNLDRVDPIFPGGRCKSKEKYCPTIQAGVIWLQKVSQRITIEWQTIKAKYKRIGNNMEDWKLWGGGMPTSTFRGACKMDFAAKTGIRASNGFWFHVPNISDSAFKDAFNAMTQCPQNTEVKFPSAHEEVAEHEMEIQDLILTLRCRDIIDKFAETGQISFMDLSLFDPDNEGPAHVYRIRNGKLETGIVNYGECRVGNSGDKDPANSICIKIADDGIRAAIFYDDWVSTGEKGIQSAFNGLYRENGVIRHAGYNLFANKLTEKDIEKQDLQQVHHPIDLVIEKFMPGLNLTFDTTGQRGEVYDLFPDIKGFWRSVLEYSVIGFFVLITIIFIWIVVKCCGCFRMKRHNQIDDYYD</sequence>
<feature type="transmembrane region" description="Helical" evidence="9">
    <location>
        <begin position="6"/>
        <end position="23"/>
    </location>
</feature>
<evidence type="ECO:0000256" key="3">
    <source>
        <dbReference type="ARBA" id="ARBA00022729"/>
    </source>
</evidence>
<evidence type="ECO:0000259" key="10">
    <source>
        <dbReference type="Pfam" id="PF00974"/>
    </source>
</evidence>
<dbReference type="OrthoDB" id="21147at10239"/>
<dbReference type="InterPro" id="IPR001903">
    <property type="entry name" value="Rhabdo_glycop_FD"/>
</dbReference>
<evidence type="ECO:0000256" key="6">
    <source>
        <dbReference type="ARBA" id="ARBA00022989"/>
    </source>
</evidence>
<feature type="domain" description="Spike glycoprotein G central" evidence="11">
    <location>
        <begin position="268"/>
        <end position="401"/>
    </location>
</feature>
<protein>
    <submittedName>
        <fullName evidence="12">Glycoprotein</fullName>
    </submittedName>
</protein>
<evidence type="ECO:0000256" key="7">
    <source>
        <dbReference type="ARBA" id="ARBA00023136"/>
    </source>
</evidence>
<comment type="subcellular location">
    <subcellularLocation>
        <location evidence="1">Virion membrane</location>
        <topology evidence="1">Single-pass type I membrane protein</topology>
    </subcellularLocation>
</comment>
<dbReference type="GeneID" id="37627597"/>
<keyword evidence="7 9" id="KW-0472">Membrane</keyword>
<keyword evidence="2 9" id="KW-0812">Transmembrane</keyword>
<feature type="domain" description="Spike glycoprotein fusion" evidence="10">
    <location>
        <begin position="71"/>
        <end position="170"/>
    </location>
</feature>
<dbReference type="Pfam" id="PF00974">
    <property type="entry name" value="Rhabdo_glycop_FD"/>
    <property type="match status" value="1"/>
</dbReference>
<evidence type="ECO:0000256" key="9">
    <source>
        <dbReference type="SAM" id="Phobius"/>
    </source>
</evidence>
<feature type="transmembrane region" description="Helical" evidence="9">
    <location>
        <begin position="470"/>
        <end position="491"/>
    </location>
</feature>
<dbReference type="KEGG" id="vg:37627597"/>
<reference evidence="12 13" key="1">
    <citation type="journal article" date="2015" name="PLoS Pathog.">
        <title>Evolution of genome size and complexity in the rhabdoviridae.</title>
        <authorList>
            <person name="Walker P.J."/>
            <person name="Firth C."/>
            <person name="Widen S.G."/>
            <person name="Blasdell K.R."/>
            <person name="Guzman H."/>
            <person name="Wood T.G."/>
            <person name="Paradkar P.N."/>
            <person name="Holmes E.C."/>
            <person name="Tesh R.B."/>
            <person name="Vasilakis N."/>
        </authorList>
    </citation>
    <scope>NUCLEOTIDE SEQUENCE [LARGE SCALE GENOMIC DNA]</scope>
    <source>
        <strain evidence="12 13">733646</strain>
    </source>
</reference>
<keyword evidence="5" id="KW-0261">Viral envelope protein</keyword>
<dbReference type="InterPro" id="IPR055447">
    <property type="entry name" value="Rhabdo_glycop_CD"/>
</dbReference>
<name>A0A0D3R288_9RHAB</name>
<dbReference type="Proteomes" id="UP000204558">
    <property type="component" value="Segment"/>
</dbReference>
<organism evidence="12 13">
    <name type="scientific">Sripur virus</name>
    <dbReference type="NCBI Taxonomy" id="1620897"/>
    <lineage>
        <taxon>Viruses</taxon>
        <taxon>Riboviria</taxon>
        <taxon>Orthornavirae</taxon>
        <taxon>Negarnaviricota</taxon>
        <taxon>Haploviricotina</taxon>
        <taxon>Monjiviricetes</taxon>
        <taxon>Mononegavirales</taxon>
        <taxon>Rhabdoviridae</taxon>
        <taxon>Alpharhabdovirinae</taxon>
        <taxon>Sripuvirus</taxon>
        <taxon>Sripuvirus sripur</taxon>
    </lineage>
</organism>
<dbReference type="EMBL" id="KM205023">
    <property type="protein sequence ID" value="AJR28582.1"/>
    <property type="molecule type" value="Viral_cRNA"/>
</dbReference>
<evidence type="ECO:0000256" key="1">
    <source>
        <dbReference type="ARBA" id="ARBA00004563"/>
    </source>
</evidence>
<keyword evidence="6 9" id="KW-1133">Transmembrane helix</keyword>
<proteinExistence type="predicted"/>
<keyword evidence="4" id="KW-0946">Virion</keyword>